<organism evidence="1 2">
    <name type="scientific">Nephila pilipes</name>
    <name type="common">Giant wood spider</name>
    <name type="synonym">Nephila maculata</name>
    <dbReference type="NCBI Taxonomy" id="299642"/>
    <lineage>
        <taxon>Eukaryota</taxon>
        <taxon>Metazoa</taxon>
        <taxon>Ecdysozoa</taxon>
        <taxon>Arthropoda</taxon>
        <taxon>Chelicerata</taxon>
        <taxon>Arachnida</taxon>
        <taxon>Araneae</taxon>
        <taxon>Araneomorphae</taxon>
        <taxon>Entelegynae</taxon>
        <taxon>Araneoidea</taxon>
        <taxon>Nephilidae</taxon>
        <taxon>Nephila</taxon>
    </lineage>
</organism>
<evidence type="ECO:0000313" key="2">
    <source>
        <dbReference type="Proteomes" id="UP000887013"/>
    </source>
</evidence>
<dbReference type="EMBL" id="BMAW01126541">
    <property type="protein sequence ID" value="GFU17164.1"/>
    <property type="molecule type" value="Genomic_DNA"/>
</dbReference>
<reference evidence="1" key="1">
    <citation type="submission" date="2020-08" db="EMBL/GenBank/DDBJ databases">
        <title>Multicomponent nature underlies the extraordinary mechanical properties of spider dragline silk.</title>
        <authorList>
            <person name="Kono N."/>
            <person name="Nakamura H."/>
            <person name="Mori M."/>
            <person name="Yoshida Y."/>
            <person name="Ohtoshi R."/>
            <person name="Malay A.D."/>
            <person name="Moran D.A.P."/>
            <person name="Tomita M."/>
            <person name="Numata K."/>
            <person name="Arakawa K."/>
        </authorList>
    </citation>
    <scope>NUCLEOTIDE SEQUENCE</scope>
</reference>
<keyword evidence="2" id="KW-1185">Reference proteome</keyword>
<protein>
    <submittedName>
        <fullName evidence="1">Uncharacterized protein</fullName>
    </submittedName>
</protein>
<sequence>MKLGYTIKHETKLQLKQTVKEIGSKRAKFLAKRIDNYWVSGKDSHGLFNLSSNSKTTIILHHYLTAEGQSTEKWTHFSKNNNNCFTKENHFVSHVSCHCQEAVSHMSMDLYGENPQNTV</sequence>
<dbReference type="AlphaFoldDB" id="A0A8X6UCI2"/>
<gene>
    <name evidence="1" type="ORF">NPIL_191311</name>
</gene>
<evidence type="ECO:0000313" key="1">
    <source>
        <dbReference type="EMBL" id="GFU17164.1"/>
    </source>
</evidence>
<name>A0A8X6UCI2_NEPPI</name>
<dbReference type="Proteomes" id="UP000887013">
    <property type="component" value="Unassembled WGS sequence"/>
</dbReference>
<comment type="caution">
    <text evidence="1">The sequence shown here is derived from an EMBL/GenBank/DDBJ whole genome shotgun (WGS) entry which is preliminary data.</text>
</comment>
<proteinExistence type="predicted"/>
<accession>A0A8X6UCI2</accession>